<feature type="domain" description="FAD-binding" evidence="1">
    <location>
        <begin position="23"/>
        <end position="348"/>
    </location>
</feature>
<dbReference type="Proteomes" id="UP000614996">
    <property type="component" value="Unassembled WGS sequence"/>
</dbReference>
<dbReference type="GO" id="GO:0004497">
    <property type="term" value="F:monooxygenase activity"/>
    <property type="evidence" value="ECO:0007669"/>
    <property type="project" value="UniProtKB-KW"/>
</dbReference>
<accession>A0A8J4A7C9</accession>
<evidence type="ECO:0000313" key="3">
    <source>
        <dbReference type="Proteomes" id="UP000614996"/>
    </source>
</evidence>
<proteinExistence type="predicted"/>
<evidence type="ECO:0000259" key="1">
    <source>
        <dbReference type="Pfam" id="PF01494"/>
    </source>
</evidence>
<dbReference type="PANTHER" id="PTHR43422:SF3">
    <property type="entry name" value="THIAMINE THIAZOLE SYNTHASE"/>
    <property type="match status" value="1"/>
</dbReference>
<dbReference type="InterPro" id="IPR036188">
    <property type="entry name" value="FAD/NAD-bd_sf"/>
</dbReference>
<dbReference type="InterPro" id="IPR002938">
    <property type="entry name" value="FAD-bd"/>
</dbReference>
<reference evidence="3" key="1">
    <citation type="journal article" date="2021" name="Int. J. Syst. Evol. Microbiol.">
        <title>Actinocatenispora comari sp. nov., an endophytic actinomycete isolated from aerial parts of Comarum salesowianum.</title>
        <authorList>
            <person name="Oyunbileg N."/>
            <person name="Iizaka Y."/>
            <person name="Hamada M."/>
            <person name="Davaapurev B.O."/>
            <person name="Fukumoto A."/>
            <person name="Tsetseg B."/>
            <person name="Kato F."/>
            <person name="Tamura T."/>
            <person name="Batkhuu J."/>
            <person name="Anzai Y."/>
        </authorList>
    </citation>
    <scope>NUCLEOTIDE SEQUENCE [LARGE SCALE GENOMIC DNA]</scope>
    <source>
        <strain evidence="3">NUM-2625</strain>
    </source>
</reference>
<evidence type="ECO:0000313" key="2">
    <source>
        <dbReference type="EMBL" id="GIL25545.1"/>
    </source>
</evidence>
<dbReference type="AlphaFoldDB" id="A0A8J4A7C9"/>
<dbReference type="PANTHER" id="PTHR43422">
    <property type="entry name" value="THIAMINE THIAZOLE SYNTHASE"/>
    <property type="match status" value="1"/>
</dbReference>
<dbReference type="Pfam" id="PF01494">
    <property type="entry name" value="FAD_binding_3"/>
    <property type="match status" value="1"/>
</dbReference>
<dbReference type="GO" id="GO:0071949">
    <property type="term" value="F:FAD binding"/>
    <property type="evidence" value="ECO:0007669"/>
    <property type="project" value="InterPro"/>
</dbReference>
<name>A0A8J4A7C9_9ACTN</name>
<protein>
    <submittedName>
        <fullName evidence="2">FAD-binding monooxygenase</fullName>
    </submittedName>
</protein>
<sequence length="454" mass="49462">MMTNLNVVRAEKRRYMAGTKCAVVIGASIAGLLTARALSEKFEQVIVLEHDSLPTTPVSRKKVPQSRQLHVLLAKGAQVLDELFPGFTDDLVAAGAVRSDPQVDTTYCLDGHPLASAPSGITTLGISRPYVEYEIRRRASELPNVEIRDNVEVTGIVLGDDHSTITGVNLLNGSVSADLVVDAGGRYSQALKWLNELGVPMPSCSQVDPGVVYVTRHYQRERHHLDGRNGMLVVPYPECPRGAGIVPVEGNRWAVVLFGLFDVDPGTTDSSMSKFAESLPTPAVAKLIRDAEPVDDAVRMRYPSSRWWHLERQRRHLHGLLVVGDALCSFNPTYGQGISVAAMEAMTLRDLITGDAERLPAKFYQAAAKIINIAWSLSAGGDMRFSQIKGKRTTSGKVINSYLNRYRLAAGTDPILGKAFLETANMLAPAAKLLTPAKIARTLRGSRRATRIAE</sequence>
<keyword evidence="2" id="KW-0560">Oxidoreductase</keyword>
<dbReference type="Gene3D" id="3.50.50.60">
    <property type="entry name" value="FAD/NAD(P)-binding domain"/>
    <property type="match status" value="1"/>
</dbReference>
<comment type="caution">
    <text evidence="2">The sequence shown here is derived from an EMBL/GenBank/DDBJ whole genome shotgun (WGS) entry which is preliminary data.</text>
</comment>
<gene>
    <name evidence="2" type="ORF">NUM_07990</name>
</gene>
<keyword evidence="2" id="KW-0503">Monooxygenase</keyword>
<dbReference type="EMBL" id="BOPO01000006">
    <property type="protein sequence ID" value="GIL25545.1"/>
    <property type="molecule type" value="Genomic_DNA"/>
</dbReference>
<dbReference type="SUPFAM" id="SSF51905">
    <property type="entry name" value="FAD/NAD(P)-binding domain"/>
    <property type="match status" value="1"/>
</dbReference>
<keyword evidence="3" id="KW-1185">Reference proteome</keyword>
<organism evidence="2 3">
    <name type="scientific">Actinocatenispora comari</name>
    <dbReference type="NCBI Taxonomy" id="2807577"/>
    <lineage>
        <taxon>Bacteria</taxon>
        <taxon>Bacillati</taxon>
        <taxon>Actinomycetota</taxon>
        <taxon>Actinomycetes</taxon>
        <taxon>Micromonosporales</taxon>
        <taxon>Micromonosporaceae</taxon>
        <taxon>Actinocatenispora</taxon>
    </lineage>
</organism>